<evidence type="ECO:0000313" key="3">
    <source>
        <dbReference type="Proteomes" id="UP001595872"/>
    </source>
</evidence>
<accession>A0ABV9U4W4</accession>
<reference evidence="3" key="1">
    <citation type="journal article" date="2019" name="Int. J. Syst. Evol. Microbiol.">
        <title>The Global Catalogue of Microorganisms (GCM) 10K type strain sequencing project: providing services to taxonomists for standard genome sequencing and annotation.</title>
        <authorList>
            <consortium name="The Broad Institute Genomics Platform"/>
            <consortium name="The Broad Institute Genome Sequencing Center for Infectious Disease"/>
            <person name="Wu L."/>
            <person name="Ma J."/>
        </authorList>
    </citation>
    <scope>NUCLEOTIDE SEQUENCE [LARGE SCALE GENOMIC DNA]</scope>
    <source>
        <strain evidence="3">KLKA75</strain>
    </source>
</reference>
<evidence type="ECO:0008006" key="4">
    <source>
        <dbReference type="Google" id="ProtNLM"/>
    </source>
</evidence>
<feature type="transmembrane region" description="Helical" evidence="1">
    <location>
        <begin position="45"/>
        <end position="65"/>
    </location>
</feature>
<evidence type="ECO:0000256" key="1">
    <source>
        <dbReference type="SAM" id="Phobius"/>
    </source>
</evidence>
<organism evidence="2 3">
    <name type="scientific">Actinomadura gamaensis</name>
    <dbReference type="NCBI Taxonomy" id="1763541"/>
    <lineage>
        <taxon>Bacteria</taxon>
        <taxon>Bacillati</taxon>
        <taxon>Actinomycetota</taxon>
        <taxon>Actinomycetes</taxon>
        <taxon>Streptosporangiales</taxon>
        <taxon>Thermomonosporaceae</taxon>
        <taxon>Actinomadura</taxon>
    </lineage>
</organism>
<proteinExistence type="predicted"/>
<gene>
    <name evidence="2" type="ORF">ACFPCY_26645</name>
</gene>
<dbReference type="EMBL" id="JBHSIT010000008">
    <property type="protein sequence ID" value="MFC4910918.1"/>
    <property type="molecule type" value="Genomic_DNA"/>
</dbReference>
<keyword evidence="3" id="KW-1185">Reference proteome</keyword>
<keyword evidence="1" id="KW-0812">Transmembrane</keyword>
<keyword evidence="1" id="KW-1133">Transmembrane helix</keyword>
<protein>
    <recommendedName>
        <fullName evidence="4">Lipoprotein</fullName>
    </recommendedName>
</protein>
<keyword evidence="1" id="KW-0472">Membrane</keyword>
<name>A0ABV9U4W4_9ACTN</name>
<feature type="transmembrane region" description="Helical" evidence="1">
    <location>
        <begin position="20"/>
        <end position="39"/>
    </location>
</feature>
<evidence type="ECO:0000313" key="2">
    <source>
        <dbReference type="EMBL" id="MFC4910918.1"/>
    </source>
</evidence>
<sequence length="73" mass="7569">MTSNHLGAPRTDGRSLSELLLTACVCFALACLAACLLWFAVTGFLAVPLAPITLFGSITGLTTLATRRSGGTR</sequence>
<comment type="caution">
    <text evidence="2">The sequence shown here is derived from an EMBL/GenBank/DDBJ whole genome shotgun (WGS) entry which is preliminary data.</text>
</comment>
<dbReference type="RefSeq" id="WP_378259571.1">
    <property type="nucleotide sequence ID" value="NZ_JBHSIT010000008.1"/>
</dbReference>
<dbReference type="Proteomes" id="UP001595872">
    <property type="component" value="Unassembled WGS sequence"/>
</dbReference>